<dbReference type="Gene3D" id="3.30.465.10">
    <property type="match status" value="1"/>
</dbReference>
<dbReference type="PROSITE" id="PS51387">
    <property type="entry name" value="FAD_PCMH"/>
    <property type="match status" value="1"/>
</dbReference>
<reference evidence="6 7" key="1">
    <citation type="journal article" date="2024" name="Front Chem Biol">
        <title>Unveiling the potential of Daldinia eschscholtzii MFLUCC 19-0629 through bioactivity and bioinformatics studies for enhanced sustainable agriculture production.</title>
        <authorList>
            <person name="Brooks S."/>
            <person name="Weaver J.A."/>
            <person name="Klomchit A."/>
            <person name="Alharthi S.A."/>
            <person name="Onlamun T."/>
            <person name="Nurani R."/>
            <person name="Vong T.K."/>
            <person name="Alberti F."/>
            <person name="Greco C."/>
        </authorList>
    </citation>
    <scope>NUCLEOTIDE SEQUENCE [LARGE SCALE GENOMIC DNA]</scope>
    <source>
        <strain evidence="6">MFLUCC 19-0629</strain>
    </source>
</reference>
<evidence type="ECO:0000313" key="7">
    <source>
        <dbReference type="Proteomes" id="UP001369815"/>
    </source>
</evidence>
<comment type="similarity">
    <text evidence="1">Belongs to the oxygen-dependent FAD-linked oxidoreductase family.</text>
</comment>
<dbReference type="InterPro" id="IPR016166">
    <property type="entry name" value="FAD-bd_PCMH"/>
</dbReference>
<dbReference type="EMBL" id="JBANMG010000007">
    <property type="protein sequence ID" value="KAK6950638.1"/>
    <property type="molecule type" value="Genomic_DNA"/>
</dbReference>
<evidence type="ECO:0000256" key="1">
    <source>
        <dbReference type="ARBA" id="ARBA00005466"/>
    </source>
</evidence>
<dbReference type="Pfam" id="PF01565">
    <property type="entry name" value="FAD_binding_4"/>
    <property type="match status" value="1"/>
</dbReference>
<dbReference type="AlphaFoldDB" id="A0AAX6MD69"/>
<dbReference type="GO" id="GO:0071949">
    <property type="term" value="F:FAD binding"/>
    <property type="evidence" value="ECO:0007669"/>
    <property type="project" value="InterPro"/>
</dbReference>
<keyword evidence="3" id="KW-0274">FAD</keyword>
<evidence type="ECO:0000259" key="5">
    <source>
        <dbReference type="PROSITE" id="PS51387"/>
    </source>
</evidence>
<evidence type="ECO:0000256" key="4">
    <source>
        <dbReference type="ARBA" id="ARBA00023002"/>
    </source>
</evidence>
<accession>A0AAX6MD69</accession>
<keyword evidence="2" id="KW-0285">Flavoprotein</keyword>
<evidence type="ECO:0000256" key="3">
    <source>
        <dbReference type="ARBA" id="ARBA00022827"/>
    </source>
</evidence>
<dbReference type="PANTHER" id="PTHR42973">
    <property type="entry name" value="BINDING OXIDOREDUCTASE, PUTATIVE (AFU_ORTHOLOGUE AFUA_1G17690)-RELATED"/>
    <property type="match status" value="1"/>
</dbReference>
<dbReference type="InterPro" id="IPR016169">
    <property type="entry name" value="FAD-bd_PCMH_sub2"/>
</dbReference>
<dbReference type="InterPro" id="IPR006094">
    <property type="entry name" value="Oxid_FAD_bind_N"/>
</dbReference>
<evidence type="ECO:0000313" key="6">
    <source>
        <dbReference type="EMBL" id="KAK6950638.1"/>
    </source>
</evidence>
<comment type="caution">
    <text evidence="6">The sequence shown here is derived from an EMBL/GenBank/DDBJ whole genome shotgun (WGS) entry which is preliminary data.</text>
</comment>
<keyword evidence="4" id="KW-0560">Oxidoreductase</keyword>
<dbReference type="PANTHER" id="PTHR42973:SF22">
    <property type="entry name" value="FAD-BINDING PCMH-TYPE DOMAIN-CONTAINING PROTEIN-RELATED"/>
    <property type="match status" value="1"/>
</dbReference>
<dbReference type="InterPro" id="IPR036318">
    <property type="entry name" value="FAD-bd_PCMH-like_sf"/>
</dbReference>
<sequence length="315" mass="33995">MSILDAIEAVKGISSDLVVLPGSKEYDDITSSYFTELERELKPACFLTPSSVSQVSNIVKAIKHFASPSTVAICGSGQQATPAVANVRDGLTIHLRNLRGIEIDTEKQIVSIAAGEQMEQVYEKLIPAGYGVVGNRHSSGGIGGDAVQGGLSYFSYAGGFVCDNVVNYEVVLASGEIVNANAETNKDLWIALRGGGNNFGIVTRFDLSIFKQGQLWGGKVFYFEPNFSEQIQNLVDYLHDPEADVNVHICVSLGYAAAVGSIICMNDIFHTKPDKPKALEPFADIQPQIDQMKTLRIDNLKNLTTESFSGAAPNR</sequence>
<dbReference type="Proteomes" id="UP001369815">
    <property type="component" value="Unassembled WGS sequence"/>
</dbReference>
<evidence type="ECO:0000256" key="2">
    <source>
        <dbReference type="ARBA" id="ARBA00022630"/>
    </source>
</evidence>
<dbReference type="GO" id="GO:0016491">
    <property type="term" value="F:oxidoreductase activity"/>
    <property type="evidence" value="ECO:0007669"/>
    <property type="project" value="UniProtKB-KW"/>
</dbReference>
<proteinExistence type="inferred from homology"/>
<keyword evidence="7" id="KW-1185">Reference proteome</keyword>
<dbReference type="SUPFAM" id="SSF56176">
    <property type="entry name" value="FAD-binding/transporter-associated domain-like"/>
    <property type="match status" value="1"/>
</dbReference>
<name>A0AAX6MD69_9PEZI</name>
<protein>
    <recommendedName>
        <fullName evidence="5">FAD-binding PCMH-type domain-containing protein</fullName>
    </recommendedName>
</protein>
<gene>
    <name evidence="6" type="ORF">Daesc_007162</name>
</gene>
<dbReference type="InterPro" id="IPR050416">
    <property type="entry name" value="FAD-linked_Oxidoreductase"/>
</dbReference>
<organism evidence="6 7">
    <name type="scientific">Daldinia eschscholtzii</name>
    <dbReference type="NCBI Taxonomy" id="292717"/>
    <lineage>
        <taxon>Eukaryota</taxon>
        <taxon>Fungi</taxon>
        <taxon>Dikarya</taxon>
        <taxon>Ascomycota</taxon>
        <taxon>Pezizomycotina</taxon>
        <taxon>Sordariomycetes</taxon>
        <taxon>Xylariomycetidae</taxon>
        <taxon>Xylariales</taxon>
        <taxon>Hypoxylaceae</taxon>
        <taxon>Daldinia</taxon>
    </lineage>
</organism>
<feature type="domain" description="FAD-binding PCMH-type" evidence="5">
    <location>
        <begin position="39"/>
        <end position="212"/>
    </location>
</feature>